<dbReference type="RefSeq" id="WP_182660189.1">
    <property type="nucleotide sequence ID" value="NZ_VKHS01000031.1"/>
</dbReference>
<evidence type="ECO:0000313" key="3">
    <source>
        <dbReference type="Proteomes" id="UP000530234"/>
    </source>
</evidence>
<feature type="compositionally biased region" description="Basic residues" evidence="1">
    <location>
        <begin position="76"/>
        <end position="88"/>
    </location>
</feature>
<dbReference type="Proteomes" id="UP000530234">
    <property type="component" value="Unassembled WGS sequence"/>
</dbReference>
<feature type="region of interest" description="Disordered" evidence="1">
    <location>
        <begin position="49"/>
        <end position="111"/>
    </location>
</feature>
<comment type="caution">
    <text evidence="2">The sequence shown here is derived from an EMBL/GenBank/DDBJ whole genome shotgun (WGS) entry which is preliminary data.</text>
</comment>
<reference evidence="3" key="1">
    <citation type="submission" date="2019-10" db="EMBL/GenBank/DDBJ databases">
        <title>Streptomyces sp. nov., a novel actinobacterium isolated from alkaline environment.</title>
        <authorList>
            <person name="Golinska P."/>
        </authorList>
    </citation>
    <scope>NUCLEOTIDE SEQUENCE [LARGE SCALE GENOMIC DNA]</scope>
    <source>
        <strain evidence="3">DSM 42108</strain>
    </source>
</reference>
<feature type="compositionally biased region" description="Basic and acidic residues" evidence="1">
    <location>
        <begin position="96"/>
        <end position="111"/>
    </location>
</feature>
<dbReference type="EMBL" id="VKHS01000031">
    <property type="protein sequence ID" value="MBB0228519.1"/>
    <property type="molecule type" value="Genomic_DNA"/>
</dbReference>
<protein>
    <submittedName>
        <fullName evidence="2">Uncharacterized protein</fullName>
    </submittedName>
</protein>
<name>A0A7W3XV95_9ACTN</name>
<dbReference type="AlphaFoldDB" id="A0A7W3XV95"/>
<keyword evidence="3" id="KW-1185">Reference proteome</keyword>
<proteinExistence type="predicted"/>
<organism evidence="2 3">
    <name type="scientific">Streptomyces calidiresistens</name>
    <dbReference type="NCBI Taxonomy" id="1485586"/>
    <lineage>
        <taxon>Bacteria</taxon>
        <taxon>Bacillati</taxon>
        <taxon>Actinomycetota</taxon>
        <taxon>Actinomycetes</taxon>
        <taxon>Kitasatosporales</taxon>
        <taxon>Streptomycetaceae</taxon>
        <taxon>Streptomyces</taxon>
    </lineage>
</organism>
<sequence>MNDRIRIERRWCLTADRTRVVPEEDPEARYLHWRPGQLVPRAEAVRLGALETVKEDQDQEQGSQSEEVKPEPAKPAGRKPAAKRRSPRSNKAATAESDKTPDADGDSDGRW</sequence>
<evidence type="ECO:0000256" key="1">
    <source>
        <dbReference type="SAM" id="MobiDB-lite"/>
    </source>
</evidence>
<accession>A0A7W3XV95</accession>
<gene>
    <name evidence="2" type="ORF">FOE67_03095</name>
</gene>
<evidence type="ECO:0000313" key="2">
    <source>
        <dbReference type="EMBL" id="MBB0228519.1"/>
    </source>
</evidence>